<evidence type="ECO:0000313" key="3">
    <source>
        <dbReference type="Proteomes" id="UP000822688"/>
    </source>
</evidence>
<reference evidence="2" key="1">
    <citation type="submission" date="2020-06" db="EMBL/GenBank/DDBJ databases">
        <title>WGS assembly of Ceratodon purpureus strain R40.</title>
        <authorList>
            <person name="Carey S.B."/>
            <person name="Jenkins J."/>
            <person name="Shu S."/>
            <person name="Lovell J.T."/>
            <person name="Sreedasyam A."/>
            <person name="Maumus F."/>
            <person name="Tiley G.P."/>
            <person name="Fernandez-Pozo N."/>
            <person name="Barry K."/>
            <person name="Chen C."/>
            <person name="Wang M."/>
            <person name="Lipzen A."/>
            <person name="Daum C."/>
            <person name="Saski C.A."/>
            <person name="Payton A.C."/>
            <person name="Mcbreen J.C."/>
            <person name="Conrad R.E."/>
            <person name="Kollar L.M."/>
            <person name="Olsson S."/>
            <person name="Huttunen S."/>
            <person name="Landis J.B."/>
            <person name="Wickett N.J."/>
            <person name="Johnson M.G."/>
            <person name="Rensing S.A."/>
            <person name="Grimwood J."/>
            <person name="Schmutz J."/>
            <person name="Mcdaniel S.F."/>
        </authorList>
    </citation>
    <scope>NUCLEOTIDE SEQUENCE</scope>
    <source>
        <strain evidence="2">R40</strain>
    </source>
</reference>
<protein>
    <submittedName>
        <fullName evidence="2">Uncharacterized protein</fullName>
    </submittedName>
</protein>
<evidence type="ECO:0000256" key="1">
    <source>
        <dbReference type="SAM" id="MobiDB-lite"/>
    </source>
</evidence>
<evidence type="ECO:0000313" key="2">
    <source>
        <dbReference type="EMBL" id="KAG0576073.1"/>
    </source>
</evidence>
<proteinExistence type="predicted"/>
<name>A0A8T0I098_CERPU</name>
<dbReference type="AlphaFoldDB" id="A0A8T0I098"/>
<feature type="region of interest" description="Disordered" evidence="1">
    <location>
        <begin position="1"/>
        <end position="72"/>
    </location>
</feature>
<dbReference type="EMBL" id="CM026425">
    <property type="protein sequence ID" value="KAG0576073.1"/>
    <property type="molecule type" value="Genomic_DNA"/>
</dbReference>
<gene>
    <name evidence="2" type="ORF">KC19_5G053300</name>
</gene>
<keyword evidence="3" id="KW-1185">Reference proteome</keyword>
<accession>A0A8T0I098</accession>
<comment type="caution">
    <text evidence="2">The sequence shown here is derived from an EMBL/GenBank/DDBJ whole genome shotgun (WGS) entry which is preliminary data.</text>
</comment>
<feature type="compositionally biased region" description="Low complexity" evidence="1">
    <location>
        <begin position="1"/>
        <end position="16"/>
    </location>
</feature>
<sequence length="72" mass="7794">MANPEAKPPAAAAAGKPGDKKEKICVGEASRAISRGEEEDRRGADPSRRRRADPERRGADPEGREGEEAIRR</sequence>
<feature type="compositionally biased region" description="Basic and acidic residues" evidence="1">
    <location>
        <begin position="34"/>
        <end position="72"/>
    </location>
</feature>
<dbReference type="Proteomes" id="UP000822688">
    <property type="component" value="Chromosome 5"/>
</dbReference>
<organism evidence="2 3">
    <name type="scientific">Ceratodon purpureus</name>
    <name type="common">Fire moss</name>
    <name type="synonym">Dicranum purpureum</name>
    <dbReference type="NCBI Taxonomy" id="3225"/>
    <lineage>
        <taxon>Eukaryota</taxon>
        <taxon>Viridiplantae</taxon>
        <taxon>Streptophyta</taxon>
        <taxon>Embryophyta</taxon>
        <taxon>Bryophyta</taxon>
        <taxon>Bryophytina</taxon>
        <taxon>Bryopsida</taxon>
        <taxon>Dicranidae</taxon>
        <taxon>Pseudoditrichales</taxon>
        <taxon>Ditrichaceae</taxon>
        <taxon>Ceratodon</taxon>
    </lineage>
</organism>